<protein>
    <submittedName>
        <fullName evidence="1">Uncharacterized protein</fullName>
    </submittedName>
</protein>
<proteinExistence type="predicted"/>
<dbReference type="PROSITE" id="PS51257">
    <property type="entry name" value="PROKAR_LIPOPROTEIN"/>
    <property type="match status" value="1"/>
</dbReference>
<sequence length="57" mass="6577">MPMKFIHATMVHTSIVSGCGKAIQPEWVNIQSKTSPFNRRSLRKLLFLKFNNPVFND</sequence>
<gene>
    <name evidence="1" type="ORF">DAPPUDRAFT_249413</name>
</gene>
<dbReference type="AlphaFoldDB" id="E9GWL8"/>
<dbReference type="KEGG" id="dpx:DAPPUDRAFT_249413"/>
<evidence type="ECO:0000313" key="2">
    <source>
        <dbReference type="Proteomes" id="UP000000305"/>
    </source>
</evidence>
<dbReference type="InParanoid" id="E9GWL8"/>
<dbReference type="Proteomes" id="UP000000305">
    <property type="component" value="Unassembled WGS sequence"/>
</dbReference>
<accession>E9GWL8</accession>
<evidence type="ECO:0000313" key="1">
    <source>
        <dbReference type="EMBL" id="EFX76162.1"/>
    </source>
</evidence>
<name>E9GWL8_DAPPU</name>
<reference evidence="1 2" key="1">
    <citation type="journal article" date="2011" name="Science">
        <title>The ecoresponsive genome of Daphnia pulex.</title>
        <authorList>
            <person name="Colbourne J.K."/>
            <person name="Pfrender M.E."/>
            <person name="Gilbert D."/>
            <person name="Thomas W.K."/>
            <person name="Tucker A."/>
            <person name="Oakley T.H."/>
            <person name="Tokishita S."/>
            <person name="Aerts A."/>
            <person name="Arnold G.J."/>
            <person name="Basu M.K."/>
            <person name="Bauer D.J."/>
            <person name="Caceres C.E."/>
            <person name="Carmel L."/>
            <person name="Casola C."/>
            <person name="Choi J.H."/>
            <person name="Detter J.C."/>
            <person name="Dong Q."/>
            <person name="Dusheyko S."/>
            <person name="Eads B.D."/>
            <person name="Frohlich T."/>
            <person name="Geiler-Samerotte K.A."/>
            <person name="Gerlach D."/>
            <person name="Hatcher P."/>
            <person name="Jogdeo S."/>
            <person name="Krijgsveld J."/>
            <person name="Kriventseva E.V."/>
            <person name="Kultz D."/>
            <person name="Laforsch C."/>
            <person name="Lindquist E."/>
            <person name="Lopez J."/>
            <person name="Manak J.R."/>
            <person name="Muller J."/>
            <person name="Pangilinan J."/>
            <person name="Patwardhan R.P."/>
            <person name="Pitluck S."/>
            <person name="Pritham E.J."/>
            <person name="Rechtsteiner A."/>
            <person name="Rho M."/>
            <person name="Rogozin I.B."/>
            <person name="Sakarya O."/>
            <person name="Salamov A."/>
            <person name="Schaack S."/>
            <person name="Shapiro H."/>
            <person name="Shiga Y."/>
            <person name="Skalitzky C."/>
            <person name="Smith Z."/>
            <person name="Souvorov A."/>
            <person name="Sung W."/>
            <person name="Tang Z."/>
            <person name="Tsuchiya D."/>
            <person name="Tu H."/>
            <person name="Vos H."/>
            <person name="Wang M."/>
            <person name="Wolf Y.I."/>
            <person name="Yamagata H."/>
            <person name="Yamada T."/>
            <person name="Ye Y."/>
            <person name="Shaw J.R."/>
            <person name="Andrews J."/>
            <person name="Crease T.J."/>
            <person name="Tang H."/>
            <person name="Lucas S.M."/>
            <person name="Robertson H.M."/>
            <person name="Bork P."/>
            <person name="Koonin E.V."/>
            <person name="Zdobnov E.M."/>
            <person name="Grigoriev I.V."/>
            <person name="Lynch M."/>
            <person name="Boore J.L."/>
        </authorList>
    </citation>
    <scope>NUCLEOTIDE SEQUENCE [LARGE SCALE GENOMIC DNA]</scope>
</reference>
<dbReference type="EMBL" id="GL732570">
    <property type="protein sequence ID" value="EFX76162.1"/>
    <property type="molecule type" value="Genomic_DNA"/>
</dbReference>
<dbReference type="HOGENOM" id="CLU_2998548_0_0_1"/>
<organism evidence="1 2">
    <name type="scientific">Daphnia pulex</name>
    <name type="common">Water flea</name>
    <dbReference type="NCBI Taxonomy" id="6669"/>
    <lineage>
        <taxon>Eukaryota</taxon>
        <taxon>Metazoa</taxon>
        <taxon>Ecdysozoa</taxon>
        <taxon>Arthropoda</taxon>
        <taxon>Crustacea</taxon>
        <taxon>Branchiopoda</taxon>
        <taxon>Diplostraca</taxon>
        <taxon>Cladocera</taxon>
        <taxon>Anomopoda</taxon>
        <taxon>Daphniidae</taxon>
        <taxon>Daphnia</taxon>
    </lineage>
</organism>
<keyword evidence="2" id="KW-1185">Reference proteome</keyword>